<dbReference type="PANTHER" id="PTHR46825:SF7">
    <property type="entry name" value="D-ALANYL-D-ALANINE CARBOXYPEPTIDASE"/>
    <property type="match status" value="1"/>
</dbReference>
<dbReference type="Gene3D" id="3.40.710.10">
    <property type="entry name" value="DD-peptidase/beta-lactamase superfamily"/>
    <property type="match status" value="1"/>
</dbReference>
<dbReference type="InterPro" id="IPR050491">
    <property type="entry name" value="AmpC-like"/>
</dbReference>
<accession>K0K4C0</accession>
<organism evidence="3 4">
    <name type="scientific">Saccharothrix espanaensis (strain ATCC 51144 / DSM 44229 / JCM 9112 / NBRC 15066 / NRRL 15764)</name>
    <dbReference type="NCBI Taxonomy" id="1179773"/>
    <lineage>
        <taxon>Bacteria</taxon>
        <taxon>Bacillati</taxon>
        <taxon>Actinomycetota</taxon>
        <taxon>Actinomycetes</taxon>
        <taxon>Pseudonocardiales</taxon>
        <taxon>Pseudonocardiaceae</taxon>
        <taxon>Saccharothrix</taxon>
    </lineage>
</organism>
<feature type="domain" description="Beta-lactamase-related" evidence="2">
    <location>
        <begin position="36"/>
        <end position="283"/>
    </location>
</feature>
<dbReference type="PANTHER" id="PTHR46825">
    <property type="entry name" value="D-ALANYL-D-ALANINE-CARBOXYPEPTIDASE/ENDOPEPTIDASE AMPH"/>
    <property type="match status" value="1"/>
</dbReference>
<dbReference type="PATRIC" id="fig|1179773.3.peg.4431"/>
<evidence type="ECO:0000256" key="1">
    <source>
        <dbReference type="SAM" id="SignalP"/>
    </source>
</evidence>
<dbReference type="RefSeq" id="WP_015101816.1">
    <property type="nucleotide sequence ID" value="NC_019673.1"/>
</dbReference>
<protein>
    <submittedName>
        <fullName evidence="3">Beta-lactamase, class C</fullName>
    </submittedName>
</protein>
<proteinExistence type="predicted"/>
<dbReference type="eggNOG" id="COG1680">
    <property type="taxonomic scope" value="Bacteria"/>
</dbReference>
<keyword evidence="4" id="KW-1185">Reference proteome</keyword>
<name>K0K4C0_SACES</name>
<dbReference type="InterPro" id="IPR012338">
    <property type="entry name" value="Beta-lactam/transpept-like"/>
</dbReference>
<dbReference type="HOGENOM" id="CLU_020027_2_3_11"/>
<dbReference type="AlphaFoldDB" id="K0K4C0"/>
<keyword evidence="1" id="KW-0732">Signal</keyword>
<sequence length="347" mass="36731">MKSTMLGVVVVAALAVSGAGVASAAPSSWQSMLDGLVAEGAVGVTAEVRDGAGLWRGSAGVTEAGGPRPPVDGRFRAGSVTKSFTATVVLQLVDEGRVALTDSVQRLVPGLLPPGRITVQDLVGHTSGLPEYGLALLDTDGVPLQRWRTWTPEELVRTALRVADPEPPGKFGYTNTDYVLLGLVIEKVTGRSHRHEVERRILRPLGLADTRVPGAFPFVTGPHARGHVVAGGRTVEYTAVNPTLFGAAGEIVSTTADLNRFYTGLLDGRLLRDPELAKMKANGLGMEHAYFDRCRQSMYGHGGGVPGYNVVSFQSEDTTRRITVSWTGRTTASMSPLLTSMLAKAAC</sequence>
<feature type="chain" id="PRO_5003837161" evidence="1">
    <location>
        <begin position="25"/>
        <end position="347"/>
    </location>
</feature>
<reference evidence="3 4" key="1">
    <citation type="journal article" date="2012" name="BMC Genomics">
        <title>Complete genome sequence of Saccharothrix espanaensis DSM 44229T and comparison to the other completely sequenced Pseudonocardiaceae.</title>
        <authorList>
            <person name="Strobel T."/>
            <person name="Al-Dilaimi A."/>
            <person name="Blom J."/>
            <person name="Gessner A."/>
            <person name="Kalinowski J."/>
            <person name="Luzhetska M."/>
            <person name="Puhler A."/>
            <person name="Szczepanowski R."/>
            <person name="Bechthold A."/>
            <person name="Ruckert C."/>
        </authorList>
    </citation>
    <scope>NUCLEOTIDE SEQUENCE [LARGE SCALE GENOMIC DNA]</scope>
    <source>
        <strain evidence="4">ATCC 51144 / DSM 44229 / JCM 9112 / NBRC 15066 / NRRL 15764</strain>
    </source>
</reference>
<dbReference type="Pfam" id="PF00144">
    <property type="entry name" value="Beta-lactamase"/>
    <property type="match status" value="1"/>
</dbReference>
<dbReference type="Proteomes" id="UP000006281">
    <property type="component" value="Chromosome"/>
</dbReference>
<gene>
    <name evidence="3" type="ordered locus">BN6_44230</name>
</gene>
<dbReference type="SUPFAM" id="SSF56601">
    <property type="entry name" value="beta-lactamase/transpeptidase-like"/>
    <property type="match status" value="1"/>
</dbReference>
<evidence type="ECO:0000259" key="2">
    <source>
        <dbReference type="Pfam" id="PF00144"/>
    </source>
</evidence>
<evidence type="ECO:0000313" key="3">
    <source>
        <dbReference type="EMBL" id="CCH31704.1"/>
    </source>
</evidence>
<dbReference type="OrthoDB" id="503788at2"/>
<feature type="signal peptide" evidence="1">
    <location>
        <begin position="1"/>
        <end position="24"/>
    </location>
</feature>
<dbReference type="InterPro" id="IPR001466">
    <property type="entry name" value="Beta-lactam-related"/>
</dbReference>
<dbReference type="KEGG" id="sesp:BN6_44230"/>
<dbReference type="EMBL" id="HE804045">
    <property type="protein sequence ID" value="CCH31704.1"/>
    <property type="molecule type" value="Genomic_DNA"/>
</dbReference>
<evidence type="ECO:0000313" key="4">
    <source>
        <dbReference type="Proteomes" id="UP000006281"/>
    </source>
</evidence>
<dbReference type="STRING" id="1179773.BN6_44230"/>
<dbReference type="MEROPS" id="S12.003"/>